<dbReference type="Proteomes" id="UP000887566">
    <property type="component" value="Unplaced"/>
</dbReference>
<organism evidence="1 2">
    <name type="scientific">Plectus sambesii</name>
    <dbReference type="NCBI Taxonomy" id="2011161"/>
    <lineage>
        <taxon>Eukaryota</taxon>
        <taxon>Metazoa</taxon>
        <taxon>Ecdysozoa</taxon>
        <taxon>Nematoda</taxon>
        <taxon>Chromadorea</taxon>
        <taxon>Plectida</taxon>
        <taxon>Plectina</taxon>
        <taxon>Plectoidea</taxon>
        <taxon>Plectidae</taxon>
        <taxon>Plectus</taxon>
    </lineage>
</organism>
<protein>
    <submittedName>
        <fullName evidence="2">Uncharacterized protein</fullName>
    </submittedName>
</protein>
<keyword evidence="1" id="KW-1185">Reference proteome</keyword>
<accession>A0A914XK83</accession>
<name>A0A914XK83_9BILA</name>
<proteinExistence type="predicted"/>
<sequence length="236" mass="25805">MFVLAPLHETGAVIRFVSRRLPADGDASFFETLNCADRALRAGRYARNSSRYRLDGGAGGRQRALRTRARCASVPAEQGGGGAAQEERAAFHRTARLLRAQPPPPRPPSISSRPAGQPSIALDHPLRLISCKFQTWTPTTVIASPPGLQQYHPTVAGQAELCATFSRIELTTVEIVSFQVRLPMFYLCSSRLLLLLFTARPLDQPGALLDRLPLPQLRSSDTCIDRDYGSLRTIAG</sequence>
<dbReference type="AlphaFoldDB" id="A0A914XK83"/>
<dbReference type="WBParaSite" id="PSAMB.scaffold821size40857.g8947.t1">
    <property type="protein sequence ID" value="PSAMB.scaffold821size40857.g8947.t1"/>
    <property type="gene ID" value="PSAMB.scaffold821size40857.g8947"/>
</dbReference>
<reference evidence="2" key="1">
    <citation type="submission" date="2022-11" db="UniProtKB">
        <authorList>
            <consortium name="WormBaseParasite"/>
        </authorList>
    </citation>
    <scope>IDENTIFICATION</scope>
</reference>
<evidence type="ECO:0000313" key="1">
    <source>
        <dbReference type="Proteomes" id="UP000887566"/>
    </source>
</evidence>
<evidence type="ECO:0000313" key="2">
    <source>
        <dbReference type="WBParaSite" id="PSAMB.scaffold821size40857.g8947.t1"/>
    </source>
</evidence>